<evidence type="ECO:0000313" key="2">
    <source>
        <dbReference type="Proteomes" id="UP001296776"/>
    </source>
</evidence>
<dbReference type="EMBL" id="NRSJ01000024">
    <property type="protein sequence ID" value="MBK1705555.1"/>
    <property type="molecule type" value="Genomic_DNA"/>
</dbReference>
<protein>
    <submittedName>
        <fullName evidence="1">Hcp1 family type VI secretion system effector</fullName>
    </submittedName>
</protein>
<dbReference type="Proteomes" id="UP001296776">
    <property type="component" value="Unassembled WGS sequence"/>
</dbReference>
<organism evidence="1 2">
    <name type="scientific">Halochromatium glycolicum</name>
    <dbReference type="NCBI Taxonomy" id="85075"/>
    <lineage>
        <taxon>Bacteria</taxon>
        <taxon>Pseudomonadati</taxon>
        <taxon>Pseudomonadota</taxon>
        <taxon>Gammaproteobacteria</taxon>
        <taxon>Chromatiales</taxon>
        <taxon>Chromatiaceae</taxon>
        <taxon>Halochromatium</taxon>
    </lineage>
</organism>
<dbReference type="InterPro" id="IPR036624">
    <property type="entry name" value="Hcp1-lik_sf"/>
</dbReference>
<proteinExistence type="predicted"/>
<dbReference type="InterPro" id="IPR008514">
    <property type="entry name" value="T6SS_Hcp"/>
</dbReference>
<dbReference type="PANTHER" id="PTHR36152">
    <property type="entry name" value="CYTOPLASMIC PROTEIN-RELATED"/>
    <property type="match status" value="1"/>
</dbReference>
<reference evidence="1" key="1">
    <citation type="submission" date="2017-08" db="EMBL/GenBank/DDBJ databases">
        <authorList>
            <person name="Imhoff J.F."/>
            <person name="Rahn T."/>
            <person name="Kuenzel S."/>
            <person name="Neulinger S.C."/>
        </authorList>
    </citation>
    <scope>NUCLEOTIDE SEQUENCE</scope>
    <source>
        <strain evidence="1">DSM 11080</strain>
    </source>
</reference>
<dbReference type="InterPro" id="IPR053165">
    <property type="entry name" value="HSI-I_assembly_Hcp1"/>
</dbReference>
<dbReference type="Gene3D" id="2.30.110.20">
    <property type="entry name" value="Hcp1-like"/>
    <property type="match status" value="1"/>
</dbReference>
<dbReference type="PANTHER" id="PTHR36152:SF5">
    <property type="entry name" value="PROTEIN HCP1"/>
    <property type="match status" value="1"/>
</dbReference>
<gene>
    <name evidence="1" type="ORF">CKO40_13585</name>
</gene>
<name>A0AAJ0U5B8_9GAMM</name>
<comment type="caution">
    <text evidence="1">The sequence shown here is derived from an EMBL/GenBank/DDBJ whole genome shotgun (WGS) entry which is preliminary data.</text>
</comment>
<dbReference type="Pfam" id="PF05638">
    <property type="entry name" value="T6SS_HCP"/>
    <property type="match status" value="1"/>
</dbReference>
<evidence type="ECO:0000313" key="1">
    <source>
        <dbReference type="EMBL" id="MBK1705555.1"/>
    </source>
</evidence>
<accession>A0AAJ0U5B8</accession>
<dbReference type="RefSeq" id="WP_200346777.1">
    <property type="nucleotide sequence ID" value="NZ_NRSJ01000024.1"/>
</dbReference>
<keyword evidence="2" id="KW-1185">Reference proteome</keyword>
<dbReference type="AlphaFoldDB" id="A0AAJ0U5B8"/>
<reference evidence="1" key="2">
    <citation type="journal article" date="2020" name="Microorganisms">
        <title>Osmotic Adaptation and Compatible Solute Biosynthesis of Phototrophic Bacteria as Revealed from Genome Analyses.</title>
        <authorList>
            <person name="Imhoff J.F."/>
            <person name="Rahn T."/>
            <person name="Kunzel S."/>
            <person name="Keller A."/>
            <person name="Neulinger S.C."/>
        </authorList>
    </citation>
    <scope>NUCLEOTIDE SEQUENCE</scope>
    <source>
        <strain evidence="1">DSM 11080</strain>
    </source>
</reference>
<dbReference type="SUPFAM" id="SSF141452">
    <property type="entry name" value="Hcp1-like"/>
    <property type="match status" value="1"/>
</dbReference>
<sequence length="159" mass="17308">MAVDCFLKLGDIKGESKDHQYADWIEVLSWSWGMSQLGTMHSGTGGGTGKVNVQDFSVTKFVDKSTPNIIQKCCTGKHYPEATFIARKAGDKPVDYVKLTMKEVIVTSAGTGGGTGEDRVTESVTLNFAHFKYEYTPQSATGAKEPAITQTFDIRANTE</sequence>